<dbReference type="Proteomes" id="UP000186165">
    <property type="component" value="Chromosome"/>
</dbReference>
<proteinExistence type="predicted"/>
<dbReference type="GO" id="GO:0051301">
    <property type="term" value="P:cell division"/>
    <property type="evidence" value="ECO:0007669"/>
    <property type="project" value="UniProtKB-KW"/>
</dbReference>
<evidence type="ECO:0000313" key="1">
    <source>
        <dbReference type="EMBL" id="APE95707.1"/>
    </source>
</evidence>
<accession>A0A1J1AD56</accession>
<sequence length="89" mass="10334">METASLDVQRDTLNRLNKHQSMVYQIVFEQGPLNPGSIFEQYADRMDDPRTQRTVRKYLRKLTEYDLLTAEGISQTREYSVVPGAPEPE</sequence>
<evidence type="ECO:0000313" key="2">
    <source>
        <dbReference type="Proteomes" id="UP000186165"/>
    </source>
</evidence>
<keyword evidence="1" id="KW-0131">Cell cycle</keyword>
<name>A0A1J1AD56_9EURY</name>
<keyword evidence="1" id="KW-0132">Cell division</keyword>
<dbReference type="AlphaFoldDB" id="A0A1J1AD56"/>
<reference evidence="2" key="1">
    <citation type="submission" date="2016-08" db="EMBL/GenBank/DDBJ databases">
        <title>Discovery of first anaerobic lithoheterotrophic haloarchae widely represented in hypersaline habitats.</title>
        <authorList>
            <person name="Sorokin D.Y."/>
            <person name="Kublanov I.V."/>
            <person name="Roman P."/>
            <person name="Sinninghe Damste J.S."/>
            <person name="Golyshin P.N."/>
            <person name="Rojo D."/>
            <person name="Ciordia S."/>
            <person name="Mena Md.C."/>
            <person name="Ferrer M."/>
            <person name="Smedile F."/>
            <person name="Messina E."/>
            <person name="La Cono V."/>
            <person name="Yakimov M.M."/>
        </authorList>
    </citation>
    <scope>NUCLEOTIDE SEQUENCE [LARGE SCALE GENOMIC DNA]</scope>
    <source>
        <strain evidence="2">HSR6</strain>
    </source>
</reference>
<dbReference type="KEGG" id="hhsr:HSR6_1261"/>
<dbReference type="InterPro" id="IPR036390">
    <property type="entry name" value="WH_DNA-bd_sf"/>
</dbReference>
<organism evidence="1 2">
    <name type="scientific">Halodesulfurarchaeum formicicum</name>
    <dbReference type="NCBI Taxonomy" id="1873524"/>
    <lineage>
        <taxon>Archaea</taxon>
        <taxon>Methanobacteriati</taxon>
        <taxon>Methanobacteriota</taxon>
        <taxon>Stenosarchaea group</taxon>
        <taxon>Halobacteria</taxon>
        <taxon>Halobacteriales</taxon>
        <taxon>Halobacteriaceae</taxon>
        <taxon>Halodesulfurarchaeum</taxon>
    </lineage>
</organism>
<dbReference type="EMBL" id="CP016804">
    <property type="protein sequence ID" value="APE95707.1"/>
    <property type="molecule type" value="Genomic_DNA"/>
</dbReference>
<gene>
    <name evidence="1" type="ORF">HSR6_1261</name>
</gene>
<dbReference type="SUPFAM" id="SSF46785">
    <property type="entry name" value="Winged helix' DNA-binding domain"/>
    <property type="match status" value="1"/>
</dbReference>
<protein>
    <submittedName>
        <fullName evidence="1">Cell division control protein 6</fullName>
    </submittedName>
</protein>
<keyword evidence="2" id="KW-1185">Reference proteome</keyword>